<dbReference type="InterPro" id="IPR011009">
    <property type="entry name" value="Kinase-like_dom_sf"/>
</dbReference>
<dbReference type="EMBL" id="LHPJ01000009">
    <property type="protein sequence ID" value="KOO02973.1"/>
    <property type="molecule type" value="Genomic_DNA"/>
</dbReference>
<keyword evidence="2 5" id="KW-0547">Nucleotide-binding</keyword>
<dbReference type="STRING" id="693.AKJ17_12740"/>
<dbReference type="InterPro" id="IPR008271">
    <property type="entry name" value="Ser/Thr_kinase_AS"/>
</dbReference>
<accession>A0A0M0HMN4</accession>
<dbReference type="PANTHER" id="PTHR43289:SF6">
    <property type="entry name" value="SERINE_THREONINE-PROTEIN KINASE NEKL-3"/>
    <property type="match status" value="1"/>
</dbReference>
<dbReference type="PROSITE" id="PS50011">
    <property type="entry name" value="PROTEIN_KINASE_DOM"/>
    <property type="match status" value="1"/>
</dbReference>
<evidence type="ECO:0000256" key="3">
    <source>
        <dbReference type="ARBA" id="ARBA00022777"/>
    </source>
</evidence>
<evidence type="ECO:0000313" key="7">
    <source>
        <dbReference type="EMBL" id="KOO02973.1"/>
    </source>
</evidence>
<feature type="domain" description="Protein kinase" evidence="6">
    <location>
        <begin position="78"/>
        <end position="337"/>
    </location>
</feature>
<protein>
    <submittedName>
        <fullName evidence="7">Serine/threonine protein kinase</fullName>
    </submittedName>
</protein>
<dbReference type="PATRIC" id="fig|693.5.peg.2610"/>
<dbReference type="InterPro" id="IPR000719">
    <property type="entry name" value="Prot_kinase_dom"/>
</dbReference>
<keyword evidence="7" id="KW-0723">Serine/threonine-protein kinase</keyword>
<proteinExistence type="predicted"/>
<gene>
    <name evidence="7" type="ORF">AKJ17_12740</name>
</gene>
<organism evidence="7 8">
    <name type="scientific">Vibrio nereis</name>
    <dbReference type="NCBI Taxonomy" id="693"/>
    <lineage>
        <taxon>Bacteria</taxon>
        <taxon>Pseudomonadati</taxon>
        <taxon>Pseudomonadota</taxon>
        <taxon>Gammaproteobacteria</taxon>
        <taxon>Vibrionales</taxon>
        <taxon>Vibrionaceae</taxon>
        <taxon>Vibrio</taxon>
    </lineage>
</organism>
<keyword evidence="1" id="KW-0808">Transferase</keyword>
<dbReference type="SUPFAM" id="SSF56112">
    <property type="entry name" value="Protein kinase-like (PK-like)"/>
    <property type="match status" value="1"/>
</dbReference>
<comment type="caution">
    <text evidence="7">The sequence shown here is derived from an EMBL/GenBank/DDBJ whole genome shotgun (WGS) entry which is preliminary data.</text>
</comment>
<keyword evidence="4 5" id="KW-0067">ATP-binding</keyword>
<evidence type="ECO:0000256" key="5">
    <source>
        <dbReference type="PROSITE-ProRule" id="PRU10141"/>
    </source>
</evidence>
<dbReference type="GO" id="GO:0005524">
    <property type="term" value="F:ATP binding"/>
    <property type="evidence" value="ECO:0007669"/>
    <property type="project" value="UniProtKB-UniRule"/>
</dbReference>
<dbReference type="PROSITE" id="PS00107">
    <property type="entry name" value="PROTEIN_KINASE_ATP"/>
    <property type="match status" value="1"/>
</dbReference>
<dbReference type="CDD" id="cd14014">
    <property type="entry name" value="STKc_PknB_like"/>
    <property type="match status" value="1"/>
</dbReference>
<evidence type="ECO:0000259" key="6">
    <source>
        <dbReference type="PROSITE" id="PS50011"/>
    </source>
</evidence>
<keyword evidence="8" id="KW-1185">Reference proteome</keyword>
<dbReference type="InterPro" id="IPR017441">
    <property type="entry name" value="Protein_kinase_ATP_BS"/>
</dbReference>
<dbReference type="GO" id="GO:0004674">
    <property type="term" value="F:protein serine/threonine kinase activity"/>
    <property type="evidence" value="ECO:0007669"/>
    <property type="project" value="UniProtKB-KW"/>
</dbReference>
<dbReference type="OrthoDB" id="9801841at2"/>
<dbReference type="Proteomes" id="UP000037515">
    <property type="component" value="Unassembled WGS sequence"/>
</dbReference>
<dbReference type="SMART" id="SM00220">
    <property type="entry name" value="S_TKc"/>
    <property type="match status" value="1"/>
</dbReference>
<evidence type="ECO:0000256" key="4">
    <source>
        <dbReference type="ARBA" id="ARBA00022840"/>
    </source>
</evidence>
<evidence type="ECO:0000256" key="1">
    <source>
        <dbReference type="ARBA" id="ARBA00022679"/>
    </source>
</evidence>
<evidence type="ECO:0000313" key="8">
    <source>
        <dbReference type="Proteomes" id="UP000037515"/>
    </source>
</evidence>
<dbReference type="PROSITE" id="PS00108">
    <property type="entry name" value="PROTEIN_KINASE_ST"/>
    <property type="match status" value="1"/>
</dbReference>
<dbReference type="Gene3D" id="1.10.510.10">
    <property type="entry name" value="Transferase(Phosphotransferase) domain 1"/>
    <property type="match status" value="1"/>
</dbReference>
<keyword evidence="3 7" id="KW-0418">Kinase</keyword>
<dbReference type="PANTHER" id="PTHR43289">
    <property type="entry name" value="MITOGEN-ACTIVATED PROTEIN KINASE KINASE KINASE 20-RELATED"/>
    <property type="match status" value="1"/>
</dbReference>
<dbReference type="Pfam" id="PF00069">
    <property type="entry name" value="Pkinase"/>
    <property type="match status" value="1"/>
</dbReference>
<dbReference type="RefSeq" id="WP_053396204.1">
    <property type="nucleotide sequence ID" value="NZ_LHPJ01000009.1"/>
</dbReference>
<feature type="binding site" evidence="5">
    <location>
        <position position="109"/>
    </location>
    <ligand>
        <name>ATP</name>
        <dbReference type="ChEBI" id="CHEBI:30616"/>
    </ligand>
</feature>
<reference evidence="8" key="1">
    <citation type="submission" date="2015-08" db="EMBL/GenBank/DDBJ databases">
        <title>Vibrio galatheae sp. nov., a novel member of the Vibrionaceae family isolated from the Solomon Islands.</title>
        <authorList>
            <person name="Giubergia S."/>
            <person name="Machado H."/>
            <person name="Mateiu R.V."/>
            <person name="Gram L."/>
        </authorList>
    </citation>
    <scope>NUCLEOTIDE SEQUENCE [LARGE SCALE GENOMIC DNA]</scope>
    <source>
        <strain evidence="8">DSM 19584</strain>
    </source>
</reference>
<name>A0A0M0HMN4_VIBNE</name>
<evidence type="ECO:0000256" key="2">
    <source>
        <dbReference type="ARBA" id="ARBA00022741"/>
    </source>
</evidence>
<dbReference type="AlphaFoldDB" id="A0A0M0HMN4"/>
<sequence>MNLDTGKTQLYYLLLDLDEQQKQATLQQLQKSRPDLYKEISALVDAESSDDLDQIFQLTLQSSVLQQADYSNQQVDKYQILHEIGRGGMGVVYAACRADHAFDQQLAIKFLQSDLTQVFSDQALFNEAQMLAKLNHPHIAKVFDGGIHNGDVYIVMEQVDGCSLDQYLETHSLTKHEKLHTFAQLCGAIEHSHQQGIVHGDLKPENILIDKQHNVKLIDFNLTQKVSESSDTSLDCLRAFSKEYASPEQQAGQSISSESDTYSLGKLLEWLFPNESALSDLWVIQKQATKASMTERYASVSDMRKDIEAIIATRPVSLKQHIPFYPSVRLFQRHPLTCTLCLMLLLSGTYFSIALVNKNQQLEREKLIAENMIFEVSSMMFHSKSQAAQNMPLHMVVDSTRRRILANPDIPKHIKQKLLLVMMTPIEEKAPAATVNKEPS</sequence>